<dbReference type="eggNOG" id="COG2265">
    <property type="taxonomic scope" value="Bacteria"/>
</dbReference>
<dbReference type="PROSITE" id="PS51687">
    <property type="entry name" value="SAM_MT_RNA_M5U"/>
    <property type="match status" value="1"/>
</dbReference>
<evidence type="ECO:0000313" key="8">
    <source>
        <dbReference type="Proteomes" id="UP000009234"/>
    </source>
</evidence>
<evidence type="ECO:0000256" key="2">
    <source>
        <dbReference type="ARBA" id="ARBA00022679"/>
    </source>
</evidence>
<dbReference type="SUPFAM" id="SSF50249">
    <property type="entry name" value="Nucleic acid-binding proteins"/>
    <property type="match status" value="1"/>
</dbReference>
<feature type="binding site" evidence="4">
    <location>
        <position position="342"/>
    </location>
    <ligand>
        <name>S-adenosyl-L-methionine</name>
        <dbReference type="ChEBI" id="CHEBI:59789"/>
    </ligand>
</feature>
<feature type="active site" evidence="5">
    <location>
        <position position="417"/>
    </location>
</feature>
<dbReference type="GO" id="GO:0070475">
    <property type="term" value="P:rRNA base methylation"/>
    <property type="evidence" value="ECO:0007669"/>
    <property type="project" value="TreeGrafter"/>
</dbReference>
<dbReference type="GO" id="GO:0070041">
    <property type="term" value="F:rRNA (uridine-C5-)-methyltransferase activity"/>
    <property type="evidence" value="ECO:0007669"/>
    <property type="project" value="UniProtKB-ARBA"/>
</dbReference>
<dbReference type="InterPro" id="IPR002792">
    <property type="entry name" value="TRAM_dom"/>
</dbReference>
<evidence type="ECO:0000256" key="4">
    <source>
        <dbReference type="PROSITE-ProRule" id="PRU01024"/>
    </source>
</evidence>
<dbReference type="Pfam" id="PF05958">
    <property type="entry name" value="tRNA_U5-meth_tr"/>
    <property type="match status" value="1"/>
</dbReference>
<reference evidence="8" key="1">
    <citation type="submission" date="2011-05" db="EMBL/GenBank/DDBJ databases">
        <title>Complete sequence of Desulfotomaculum ruminis DSM 2154.</title>
        <authorList>
            <person name="Lucas S."/>
            <person name="Copeland A."/>
            <person name="Lapidus A."/>
            <person name="Cheng J.-F."/>
            <person name="Goodwin L."/>
            <person name="Pitluck S."/>
            <person name="Lu M."/>
            <person name="Detter J.C."/>
            <person name="Han C."/>
            <person name="Tapia R."/>
            <person name="Land M."/>
            <person name="Hauser L."/>
            <person name="Kyrpides N."/>
            <person name="Ivanova N."/>
            <person name="Mikhailova N."/>
            <person name="Pagani I."/>
            <person name="Stams A.J.M."/>
            <person name="Plugge C.M."/>
            <person name="Muyzer G."/>
            <person name="Kuever J."/>
            <person name="Parshina S.N."/>
            <person name="Ivanova A.E."/>
            <person name="Nazina T.N."/>
            <person name="Brambilla E."/>
            <person name="Spring S."/>
            <person name="Klenk H.-P."/>
            <person name="Woyke T."/>
        </authorList>
    </citation>
    <scope>NUCLEOTIDE SEQUENCE [LARGE SCALE GENOMIC DNA]</scope>
    <source>
        <strain evidence="8">ATCC 23193 / DSM 2154 / NCIB 8452 / DL</strain>
    </source>
</reference>
<dbReference type="Gene3D" id="2.40.50.1070">
    <property type="match status" value="1"/>
</dbReference>
<dbReference type="Gene3D" id="3.40.50.150">
    <property type="entry name" value="Vaccinia Virus protein VP39"/>
    <property type="match status" value="1"/>
</dbReference>
<dbReference type="CDD" id="cd02440">
    <property type="entry name" value="AdoMet_MTases"/>
    <property type="match status" value="1"/>
</dbReference>
<gene>
    <name evidence="7" type="ordered locus">Desru_1399</name>
</gene>
<dbReference type="Pfam" id="PF01938">
    <property type="entry name" value="TRAM"/>
    <property type="match status" value="1"/>
</dbReference>
<proteinExistence type="inferred from homology"/>
<protein>
    <submittedName>
        <fullName evidence="7">RNA methyltransferase, TrmA family</fullName>
    </submittedName>
</protein>
<dbReference type="InterPro" id="IPR012340">
    <property type="entry name" value="NA-bd_OB-fold"/>
</dbReference>
<dbReference type="InterPro" id="IPR010280">
    <property type="entry name" value="U5_MeTrfase_fam"/>
</dbReference>
<dbReference type="STRING" id="696281.Desru_1399"/>
<keyword evidence="3 4" id="KW-0949">S-adenosyl-L-methionine</keyword>
<feature type="binding site" evidence="4">
    <location>
        <position position="321"/>
    </location>
    <ligand>
        <name>S-adenosyl-L-methionine</name>
        <dbReference type="ChEBI" id="CHEBI:59789"/>
    </ligand>
</feature>
<dbReference type="KEGG" id="dru:Desru_1399"/>
<dbReference type="PANTHER" id="PTHR11061">
    <property type="entry name" value="RNA M5U METHYLTRANSFERASE"/>
    <property type="match status" value="1"/>
</dbReference>
<dbReference type="PROSITE" id="PS01230">
    <property type="entry name" value="TRMA_1"/>
    <property type="match status" value="1"/>
</dbReference>
<dbReference type="InterPro" id="IPR030390">
    <property type="entry name" value="MeTrfase_TrmA_AS"/>
</dbReference>
<feature type="domain" description="TRAM" evidence="6">
    <location>
        <begin position="7"/>
        <end position="65"/>
    </location>
</feature>
<dbReference type="FunFam" id="3.40.50.150:FF:000009">
    <property type="entry name" value="23S rRNA (Uracil(1939)-C(5))-methyltransferase RlmD"/>
    <property type="match status" value="1"/>
</dbReference>
<dbReference type="SUPFAM" id="SSF53335">
    <property type="entry name" value="S-adenosyl-L-methionine-dependent methyltransferases"/>
    <property type="match status" value="1"/>
</dbReference>
<dbReference type="FunFam" id="2.40.50.1070:FF:000003">
    <property type="entry name" value="23S rRNA (Uracil-5-)-methyltransferase RumA"/>
    <property type="match status" value="1"/>
</dbReference>
<dbReference type="Gene3D" id="2.40.50.140">
    <property type="entry name" value="Nucleic acid-binding proteins"/>
    <property type="match status" value="1"/>
</dbReference>
<sequence length="461" mass="51298">MQQKINFLQVGDIEEITIGGMGHTGEGIGRAEGVAVFVPGALPGETVKVRIDQVKKNYARGELLEIIQKASARISSRCPFTKACGGCHLQHLDYQEQLRHKREMVLSALKRIGGLENIEVLTTLGMDDPWHYRNKVHLQVKKDGNRIQLGFFADGTHQMVAEVAKHKCLLVHEKMNQIMATLQELINTDSLSVYCWKRKEGLLRHVMIRRGYRSGQVMVVFVTSPEEWPGAKKLAKDLIARHPEVTSVIRNINHQPGRAVLGRENHLLAGEESIMDWIEDLKFKISASSFYQVNSIQTEALYGKVLEYAGLQGDETVVDAYCGIGTIALFLARHAGEMIGLEIVEQAVEDARQNALLNNLTNTRFYSGPVEKLLPQMASKGQKADVVILDPPRKGCAREVLNAVTAMQVPRIVYVSCDPATLARDLGILSKMGYQAAKVQPVDMFPWTSHCEAVGLVVREQ</sequence>
<evidence type="ECO:0000256" key="5">
    <source>
        <dbReference type="PROSITE-ProRule" id="PRU10015"/>
    </source>
</evidence>
<dbReference type="InterPro" id="IPR029063">
    <property type="entry name" value="SAM-dependent_MTases_sf"/>
</dbReference>
<dbReference type="PANTHER" id="PTHR11061:SF30">
    <property type="entry name" value="TRNA (URACIL(54)-C(5))-METHYLTRANSFERASE"/>
    <property type="match status" value="1"/>
</dbReference>
<evidence type="ECO:0000256" key="3">
    <source>
        <dbReference type="ARBA" id="ARBA00022691"/>
    </source>
</evidence>
<accession>F6DQ93</accession>
<dbReference type="PROSITE" id="PS50926">
    <property type="entry name" value="TRAM"/>
    <property type="match status" value="1"/>
</dbReference>
<evidence type="ECO:0000313" key="7">
    <source>
        <dbReference type="EMBL" id="AEG59671.1"/>
    </source>
</evidence>
<dbReference type="NCBIfam" id="TIGR00479">
    <property type="entry name" value="rumA"/>
    <property type="match status" value="1"/>
</dbReference>
<evidence type="ECO:0000259" key="6">
    <source>
        <dbReference type="PROSITE" id="PS50926"/>
    </source>
</evidence>
<keyword evidence="1 4" id="KW-0489">Methyltransferase</keyword>
<keyword evidence="8" id="KW-1185">Reference proteome</keyword>
<dbReference type="FunFam" id="2.40.50.140:FF:000097">
    <property type="entry name" value="23S rRNA (uracil(1939)-C(5))-methyltransferase RlmD"/>
    <property type="match status" value="1"/>
</dbReference>
<comment type="similarity">
    <text evidence="4">Belongs to the class I-like SAM-binding methyltransferase superfamily. RNA M5U methyltransferase family.</text>
</comment>
<dbReference type="HOGENOM" id="CLU_014689_7_0_9"/>
<feature type="active site" description="Nucleophile" evidence="4">
    <location>
        <position position="417"/>
    </location>
</feature>
<dbReference type="Proteomes" id="UP000009234">
    <property type="component" value="Chromosome"/>
</dbReference>
<dbReference type="AlphaFoldDB" id="F6DQ93"/>
<keyword evidence="2 4" id="KW-0808">Transferase</keyword>
<evidence type="ECO:0000256" key="1">
    <source>
        <dbReference type="ARBA" id="ARBA00022603"/>
    </source>
</evidence>
<feature type="binding site" evidence="4">
    <location>
        <position position="292"/>
    </location>
    <ligand>
        <name>S-adenosyl-L-methionine</name>
        <dbReference type="ChEBI" id="CHEBI:59789"/>
    </ligand>
</feature>
<reference evidence="7 8" key="2">
    <citation type="journal article" date="2012" name="Stand. Genomic Sci.">
        <title>Complete genome sequence of the sulfate-reducing firmicute Desulfotomaculum ruminis type strain (DL(T)).</title>
        <authorList>
            <person name="Spring S."/>
            <person name="Visser M."/>
            <person name="Lu M."/>
            <person name="Copeland A."/>
            <person name="Lapidus A."/>
            <person name="Lucas S."/>
            <person name="Cheng J.F."/>
            <person name="Han C."/>
            <person name="Tapia R."/>
            <person name="Goodwin L.A."/>
            <person name="Pitluck S."/>
            <person name="Ivanova N."/>
            <person name="Land M."/>
            <person name="Hauser L."/>
            <person name="Larimer F."/>
            <person name="Rohde M."/>
            <person name="Goker M."/>
            <person name="Detter J.C."/>
            <person name="Kyrpides N.C."/>
            <person name="Woyke T."/>
            <person name="Schaap P.J."/>
            <person name="Plugge C.M."/>
            <person name="Muyzer G."/>
            <person name="Kuever J."/>
            <person name="Pereira I.A."/>
            <person name="Parshina S.N."/>
            <person name="Bernier-Latmani R."/>
            <person name="Stams A.J."/>
            <person name="Klenk H.P."/>
        </authorList>
    </citation>
    <scope>NUCLEOTIDE SEQUENCE [LARGE SCALE GENOMIC DNA]</scope>
    <source>
        <strain evidence="8">ATCC 23193 / DSM 2154 / NCIB 8452 / DL</strain>
    </source>
</reference>
<name>F6DQ93_DESRL</name>
<dbReference type="EMBL" id="CP002780">
    <property type="protein sequence ID" value="AEG59671.1"/>
    <property type="molecule type" value="Genomic_DNA"/>
</dbReference>
<organism evidence="7 8">
    <name type="scientific">Desulforamulus ruminis (strain ATCC 23193 / DSM 2154 / NCIMB 8452 / DL)</name>
    <name type="common">Desulfotomaculum ruminis</name>
    <dbReference type="NCBI Taxonomy" id="696281"/>
    <lineage>
        <taxon>Bacteria</taxon>
        <taxon>Bacillati</taxon>
        <taxon>Bacillota</taxon>
        <taxon>Clostridia</taxon>
        <taxon>Eubacteriales</taxon>
        <taxon>Peptococcaceae</taxon>
        <taxon>Desulforamulus</taxon>
    </lineage>
</organism>
<feature type="binding site" evidence="4">
    <location>
        <position position="390"/>
    </location>
    <ligand>
        <name>S-adenosyl-L-methionine</name>
        <dbReference type="ChEBI" id="CHEBI:59789"/>
    </ligand>
</feature>